<name>A0A4Z2F1V4_9TELE</name>
<dbReference type="EMBL" id="SRLO01001917">
    <property type="protein sequence ID" value="TNN34654.1"/>
    <property type="molecule type" value="Genomic_DNA"/>
</dbReference>
<dbReference type="Pfam" id="PF24981">
    <property type="entry name" value="Beta-prop_ATRN-LZTR1"/>
    <property type="match status" value="1"/>
</dbReference>
<dbReference type="SUPFAM" id="SSF117281">
    <property type="entry name" value="Kelch motif"/>
    <property type="match status" value="1"/>
</dbReference>
<keyword evidence="1" id="KW-0880">Kelch repeat</keyword>
<dbReference type="InterPro" id="IPR015915">
    <property type="entry name" value="Kelch-typ_b-propeller"/>
</dbReference>
<dbReference type="PANTHER" id="PTHR46376:SF2">
    <property type="entry name" value="DISTRACTED, ISOFORM B"/>
    <property type="match status" value="1"/>
</dbReference>
<sequence>MKQTGACDEWSVLPRPGLHRDANRYGHSAVVSNGSMFVFGGFSGLLLNDVLAYTPPSCRAFSNPALCAAAGPGLRCQWVESGCVPWEAKAPDLGVPAAFCPGRPVMTNVT</sequence>
<dbReference type="InterPro" id="IPR056737">
    <property type="entry name" value="Beta-prop_ATRN-MKLN-like"/>
</dbReference>
<dbReference type="AlphaFoldDB" id="A0A4Z2F1V4"/>
<evidence type="ECO:0000256" key="2">
    <source>
        <dbReference type="ARBA" id="ARBA00022737"/>
    </source>
</evidence>
<feature type="domain" description="Attractin/MKLN-like beta-propeller" evidence="3">
    <location>
        <begin position="6"/>
        <end position="51"/>
    </location>
</feature>
<organism evidence="4 5">
    <name type="scientific">Liparis tanakae</name>
    <name type="common">Tanaka's snailfish</name>
    <dbReference type="NCBI Taxonomy" id="230148"/>
    <lineage>
        <taxon>Eukaryota</taxon>
        <taxon>Metazoa</taxon>
        <taxon>Chordata</taxon>
        <taxon>Craniata</taxon>
        <taxon>Vertebrata</taxon>
        <taxon>Euteleostomi</taxon>
        <taxon>Actinopterygii</taxon>
        <taxon>Neopterygii</taxon>
        <taxon>Teleostei</taxon>
        <taxon>Neoteleostei</taxon>
        <taxon>Acanthomorphata</taxon>
        <taxon>Eupercaria</taxon>
        <taxon>Perciformes</taxon>
        <taxon>Cottioidei</taxon>
        <taxon>Cottales</taxon>
        <taxon>Liparidae</taxon>
        <taxon>Liparis</taxon>
    </lineage>
</organism>
<dbReference type="PANTHER" id="PTHR46376">
    <property type="entry name" value="LEUCINE-ZIPPER-LIKE TRANSCRIPTIONAL REGULATOR 1"/>
    <property type="match status" value="1"/>
</dbReference>
<protein>
    <submittedName>
        <fullName evidence="4">Attractin-like protein 1</fullName>
    </submittedName>
</protein>
<evidence type="ECO:0000313" key="5">
    <source>
        <dbReference type="Proteomes" id="UP000314294"/>
    </source>
</evidence>
<dbReference type="OrthoDB" id="8879538at2759"/>
<proteinExistence type="predicted"/>
<gene>
    <name evidence="4" type="primary">ATRNL1_1</name>
    <name evidence="4" type="ORF">EYF80_055183</name>
</gene>
<reference evidence="4 5" key="1">
    <citation type="submission" date="2019-03" db="EMBL/GenBank/DDBJ databases">
        <title>First draft genome of Liparis tanakae, snailfish: a comprehensive survey of snailfish specific genes.</title>
        <authorList>
            <person name="Kim W."/>
            <person name="Song I."/>
            <person name="Jeong J.-H."/>
            <person name="Kim D."/>
            <person name="Kim S."/>
            <person name="Ryu S."/>
            <person name="Song J.Y."/>
            <person name="Lee S.K."/>
        </authorList>
    </citation>
    <scope>NUCLEOTIDE SEQUENCE [LARGE SCALE GENOMIC DNA]</scope>
    <source>
        <tissue evidence="4">Muscle</tissue>
    </source>
</reference>
<evidence type="ECO:0000259" key="3">
    <source>
        <dbReference type="Pfam" id="PF24981"/>
    </source>
</evidence>
<keyword evidence="5" id="KW-1185">Reference proteome</keyword>
<comment type="caution">
    <text evidence="4">The sequence shown here is derived from an EMBL/GenBank/DDBJ whole genome shotgun (WGS) entry which is preliminary data.</text>
</comment>
<evidence type="ECO:0000313" key="4">
    <source>
        <dbReference type="EMBL" id="TNN34654.1"/>
    </source>
</evidence>
<keyword evidence="2" id="KW-0677">Repeat</keyword>
<dbReference type="Gene3D" id="2.120.10.80">
    <property type="entry name" value="Kelch-type beta propeller"/>
    <property type="match status" value="1"/>
</dbReference>
<dbReference type="GO" id="GO:0005794">
    <property type="term" value="C:Golgi apparatus"/>
    <property type="evidence" value="ECO:0007669"/>
    <property type="project" value="TreeGrafter"/>
</dbReference>
<accession>A0A4Z2F1V4</accession>
<dbReference type="InterPro" id="IPR051568">
    <property type="entry name" value="LZTR1/Attractin"/>
</dbReference>
<evidence type="ECO:0000256" key="1">
    <source>
        <dbReference type="ARBA" id="ARBA00022441"/>
    </source>
</evidence>
<dbReference type="Proteomes" id="UP000314294">
    <property type="component" value="Unassembled WGS sequence"/>
</dbReference>